<evidence type="ECO:0000313" key="1">
    <source>
        <dbReference type="EMBL" id="KKS11105.1"/>
    </source>
</evidence>
<dbReference type="EMBL" id="LCBN01000084">
    <property type="protein sequence ID" value="KKS11105.1"/>
    <property type="molecule type" value="Genomic_DNA"/>
</dbReference>
<evidence type="ECO:0000313" key="2">
    <source>
        <dbReference type="Proteomes" id="UP000034753"/>
    </source>
</evidence>
<protein>
    <submittedName>
        <fullName evidence="1">Regulatory protein ArsR</fullName>
    </submittedName>
</protein>
<sequence>MAQKTKTKEITITDDRGAFTSFFKRIAGDKGDYDFKGIASLRKLLSNEKARILNVIKLRNPKSIYDVAKMVQRDFKSVSDDIKLLEEFGFIDLVKEKTGNRERLKPVLIIDSLKIEIKI</sequence>
<comment type="caution">
    <text evidence="1">The sequence shown here is derived from an EMBL/GenBank/DDBJ whole genome shotgun (WGS) entry which is preliminary data.</text>
</comment>
<gene>
    <name evidence="1" type="ORF">UU67_C0084G0002</name>
</gene>
<reference evidence="1 2" key="1">
    <citation type="journal article" date="2015" name="Nature">
        <title>rRNA introns, odd ribosomes, and small enigmatic genomes across a large radiation of phyla.</title>
        <authorList>
            <person name="Brown C.T."/>
            <person name="Hug L.A."/>
            <person name="Thomas B.C."/>
            <person name="Sharon I."/>
            <person name="Castelle C.J."/>
            <person name="Singh A."/>
            <person name="Wilkins M.J."/>
            <person name="Williams K.H."/>
            <person name="Banfield J.F."/>
        </authorList>
    </citation>
    <scope>NUCLEOTIDE SEQUENCE [LARGE SCALE GENOMIC DNA]</scope>
</reference>
<dbReference type="SUPFAM" id="SSF46785">
    <property type="entry name" value="Winged helix' DNA-binding domain"/>
    <property type="match status" value="1"/>
</dbReference>
<organism evidence="1 2">
    <name type="scientific">Candidatus Daviesbacteria bacterium GW2011_GWB1_41_5</name>
    <dbReference type="NCBI Taxonomy" id="1618429"/>
    <lineage>
        <taxon>Bacteria</taxon>
        <taxon>Candidatus Daviesiibacteriota</taxon>
    </lineage>
</organism>
<proteinExistence type="predicted"/>
<dbReference type="InterPro" id="IPR036390">
    <property type="entry name" value="WH_DNA-bd_sf"/>
</dbReference>
<dbReference type="AlphaFoldDB" id="A0A0G0WDW6"/>
<accession>A0A0G0WDW6</accession>
<name>A0A0G0WDW6_9BACT</name>
<dbReference type="Pfam" id="PF25212">
    <property type="entry name" value="HVO_A0114"/>
    <property type="match status" value="1"/>
</dbReference>
<dbReference type="Proteomes" id="UP000034753">
    <property type="component" value="Unassembled WGS sequence"/>
</dbReference>